<organism evidence="8">
    <name type="scientific">Lobochlamys culleus</name>
    <dbReference type="NCBI Taxonomy" id="51693"/>
    <lineage>
        <taxon>Eukaryota</taxon>
        <taxon>Viridiplantae</taxon>
        <taxon>Chlorophyta</taxon>
        <taxon>core chlorophytes</taxon>
        <taxon>Chlorophyceae</taxon>
        <taxon>CS clade</taxon>
        <taxon>Chlamydomonadales</taxon>
        <taxon>Chlamydomonadaceae</taxon>
        <taxon>Lobochlamys</taxon>
    </lineage>
</organism>
<feature type="domain" description="Cytochrome c assembly protein" evidence="7">
    <location>
        <begin position="176"/>
        <end position="442"/>
    </location>
</feature>
<comment type="similarity">
    <text evidence="6">Belongs to the CcmF/CycK/Ccl1/NrfE/CcsA family.</text>
</comment>
<feature type="transmembrane region" description="Helical" evidence="6">
    <location>
        <begin position="352"/>
        <end position="375"/>
    </location>
</feature>
<keyword evidence="6" id="KW-0793">Thylakoid</keyword>
<evidence type="ECO:0000256" key="3">
    <source>
        <dbReference type="ARBA" id="ARBA00022748"/>
    </source>
</evidence>
<evidence type="ECO:0000313" key="8">
    <source>
        <dbReference type="EMBL" id="ALO21509.1"/>
    </source>
</evidence>
<dbReference type="GO" id="GO:0017004">
    <property type="term" value="P:cytochrome complex assembly"/>
    <property type="evidence" value="ECO:0007669"/>
    <property type="project" value="UniProtKB-UniRule"/>
</dbReference>
<comment type="function">
    <text evidence="6">Required during biogenesis of c-type cytochromes (cytochrome c6 and cytochrome f) at the step of heme attachment.</text>
</comment>
<name>A0A0S2IDE3_9CHLO</name>
<feature type="transmembrane region" description="Helical" evidence="6">
    <location>
        <begin position="104"/>
        <end position="123"/>
    </location>
</feature>
<dbReference type="InterPro" id="IPR045062">
    <property type="entry name" value="Cyt_c_biogenesis_CcsA/CcmC"/>
</dbReference>
<keyword evidence="3 6" id="KW-0201">Cytochrome c-type biogenesis</keyword>
<keyword evidence="5 6" id="KW-0472">Membrane</keyword>
<accession>A0A0S2IDE3</accession>
<feature type="transmembrane region" description="Helical" evidence="6">
    <location>
        <begin position="390"/>
        <end position="405"/>
    </location>
</feature>
<keyword evidence="8" id="KW-0934">Plastid</keyword>
<sequence>MYTKLEGFFSNASFVLLFLTMLSYWTYTAFKDLKINIPFLSFSLSTIKLDKSILSSYKSITNESWLAGSFFMFLSNFSLMSLLILRWINSGHFPLSNLYESLMFLSWSCTCIHFILFFSLVTVNNTIDFFPAKSSFISEELGSENSKFDKPTNNVLSLLYKNDASVAVLKNESLSYTTTTKTSNNLEESFIGCLTAPCALLMNTYATFSLPPEMQQITPLVPALQSNWLMMHVTVMIISYAALILGSLLSIAFLILTFDLPMIEKLPFKKTTVLSKQSSISADPVNISDIRKKRYKKNPSGISLTSAITSFNSPFFDSMGLCPKVFLPEKSTTLSKQSLDRRVKIAENLDNYSYRILGIGFPFLTIGILSGAVWANEAWGSYWSWDPKETWALLTWFVYAIYLHTRFTKGWQGKKPAIIASLGFIFVWICFLGVNLIGEGLHSYGWFSSK</sequence>
<feature type="transmembrane region" description="Helical" evidence="6">
    <location>
        <begin position="417"/>
        <end position="438"/>
    </location>
</feature>
<dbReference type="Pfam" id="PF01578">
    <property type="entry name" value="Cytochrom_C_asm"/>
    <property type="match status" value="1"/>
</dbReference>
<dbReference type="GO" id="GO:0009535">
    <property type="term" value="C:chloroplast thylakoid membrane"/>
    <property type="evidence" value="ECO:0007669"/>
    <property type="project" value="UniProtKB-SubCell"/>
</dbReference>
<evidence type="ECO:0000259" key="7">
    <source>
        <dbReference type="Pfam" id="PF01578"/>
    </source>
</evidence>
<gene>
    <name evidence="6 8" type="primary">ccsA</name>
</gene>
<geneLocation type="chloroplast" evidence="8"/>
<comment type="subcellular location">
    <subcellularLocation>
        <location evidence="1">Membrane</location>
        <topology evidence="1">Multi-pass membrane protein</topology>
    </subcellularLocation>
    <subcellularLocation>
        <location evidence="6">Plastid</location>
        <location evidence="6">Chloroplast thylakoid membrane</location>
        <topology evidence="6">Multi-pass membrane protein</topology>
    </subcellularLocation>
</comment>
<evidence type="ECO:0000256" key="6">
    <source>
        <dbReference type="HAMAP-Rule" id="MF_01391"/>
    </source>
</evidence>
<evidence type="ECO:0000256" key="2">
    <source>
        <dbReference type="ARBA" id="ARBA00022692"/>
    </source>
</evidence>
<dbReference type="NCBIfam" id="TIGR03144">
    <property type="entry name" value="cytochr_II_ccsB"/>
    <property type="match status" value="1"/>
</dbReference>
<reference evidence="8" key="1">
    <citation type="journal article" date="2015" name="BMC Evol. Biol.">
        <title>Chloroplast phylogenomic analysis of chlorophyte green algae identifies a novel lineage sister to the Sphaeropleales (Chlorophyceae).</title>
        <authorList>
            <person name="Lemieux C."/>
            <person name="Vincent A.T."/>
            <person name="Labarre A."/>
            <person name="Otis C."/>
            <person name="Turmel M."/>
        </authorList>
    </citation>
    <scope>NUCLEOTIDE SEQUENCE</scope>
</reference>
<dbReference type="AlphaFoldDB" id="A0A0S2IDE3"/>
<dbReference type="EMBL" id="KT625192">
    <property type="protein sequence ID" value="ALO21509.1"/>
    <property type="molecule type" value="Genomic_DNA"/>
</dbReference>
<dbReference type="InterPro" id="IPR017562">
    <property type="entry name" value="Cyt_c_biogenesis_CcsA"/>
</dbReference>
<keyword evidence="2 6" id="KW-0812">Transmembrane</keyword>
<keyword evidence="4 6" id="KW-1133">Transmembrane helix</keyword>
<evidence type="ECO:0000256" key="1">
    <source>
        <dbReference type="ARBA" id="ARBA00004141"/>
    </source>
</evidence>
<feature type="transmembrane region" description="Helical" evidence="6">
    <location>
        <begin position="12"/>
        <end position="30"/>
    </location>
</feature>
<dbReference type="PANTHER" id="PTHR30071">
    <property type="entry name" value="HEME EXPORTER PROTEIN C"/>
    <property type="match status" value="1"/>
</dbReference>
<evidence type="ECO:0000256" key="4">
    <source>
        <dbReference type="ARBA" id="ARBA00022989"/>
    </source>
</evidence>
<dbReference type="HAMAP" id="MF_01391">
    <property type="entry name" value="CytC_CcsA"/>
    <property type="match status" value="1"/>
</dbReference>
<keyword evidence="8" id="KW-0150">Chloroplast</keyword>
<feature type="transmembrane region" description="Helical" evidence="6">
    <location>
        <begin position="228"/>
        <end position="256"/>
    </location>
</feature>
<dbReference type="GO" id="GO:0020037">
    <property type="term" value="F:heme binding"/>
    <property type="evidence" value="ECO:0007669"/>
    <property type="project" value="InterPro"/>
</dbReference>
<feature type="transmembrane region" description="Helical" evidence="6">
    <location>
        <begin position="65"/>
        <end position="84"/>
    </location>
</feature>
<dbReference type="GO" id="GO:0005886">
    <property type="term" value="C:plasma membrane"/>
    <property type="evidence" value="ECO:0007669"/>
    <property type="project" value="TreeGrafter"/>
</dbReference>
<protein>
    <recommendedName>
        <fullName evidence="6">Cytochrome c biogenesis protein CcsA</fullName>
    </recommendedName>
</protein>
<proteinExistence type="inferred from homology"/>
<dbReference type="PANTHER" id="PTHR30071:SF1">
    <property type="entry name" value="CYTOCHROME B_B6 PROTEIN-RELATED"/>
    <property type="match status" value="1"/>
</dbReference>
<dbReference type="InterPro" id="IPR002541">
    <property type="entry name" value="Cyt_c_assembly"/>
</dbReference>
<comment type="subunit">
    <text evidence="6">May interact with Ccs1.</text>
</comment>
<evidence type="ECO:0000256" key="5">
    <source>
        <dbReference type="ARBA" id="ARBA00023136"/>
    </source>
</evidence>